<evidence type="ECO:0000313" key="2">
    <source>
        <dbReference type="Proteomes" id="UP000828390"/>
    </source>
</evidence>
<reference evidence="1" key="2">
    <citation type="submission" date="2020-11" db="EMBL/GenBank/DDBJ databases">
        <authorList>
            <person name="McCartney M.A."/>
            <person name="Auch B."/>
            <person name="Kono T."/>
            <person name="Mallez S."/>
            <person name="Becker A."/>
            <person name="Gohl D.M."/>
            <person name="Silverstein K.A.T."/>
            <person name="Koren S."/>
            <person name="Bechman K.B."/>
            <person name="Herman A."/>
            <person name="Abrahante J.E."/>
            <person name="Garbe J."/>
        </authorList>
    </citation>
    <scope>NUCLEOTIDE SEQUENCE</scope>
    <source>
        <strain evidence="1">Duluth1</strain>
        <tissue evidence="1">Whole animal</tissue>
    </source>
</reference>
<evidence type="ECO:0000313" key="1">
    <source>
        <dbReference type="EMBL" id="KAH3848983.1"/>
    </source>
</evidence>
<proteinExistence type="predicted"/>
<organism evidence="1 2">
    <name type="scientific">Dreissena polymorpha</name>
    <name type="common">Zebra mussel</name>
    <name type="synonym">Mytilus polymorpha</name>
    <dbReference type="NCBI Taxonomy" id="45954"/>
    <lineage>
        <taxon>Eukaryota</taxon>
        <taxon>Metazoa</taxon>
        <taxon>Spiralia</taxon>
        <taxon>Lophotrochozoa</taxon>
        <taxon>Mollusca</taxon>
        <taxon>Bivalvia</taxon>
        <taxon>Autobranchia</taxon>
        <taxon>Heteroconchia</taxon>
        <taxon>Euheterodonta</taxon>
        <taxon>Imparidentia</taxon>
        <taxon>Neoheterodontei</taxon>
        <taxon>Myida</taxon>
        <taxon>Dreissenoidea</taxon>
        <taxon>Dreissenidae</taxon>
        <taxon>Dreissena</taxon>
    </lineage>
</organism>
<keyword evidence="2" id="KW-1185">Reference proteome</keyword>
<dbReference type="AlphaFoldDB" id="A0A9D4QZW9"/>
<protein>
    <submittedName>
        <fullName evidence="1">Uncharacterized protein</fullName>
    </submittedName>
</protein>
<accession>A0A9D4QZW9</accession>
<dbReference type="Proteomes" id="UP000828390">
    <property type="component" value="Unassembled WGS sequence"/>
</dbReference>
<dbReference type="EMBL" id="JAIWYP010000003">
    <property type="protein sequence ID" value="KAH3848983.1"/>
    <property type="molecule type" value="Genomic_DNA"/>
</dbReference>
<reference evidence="1" key="1">
    <citation type="journal article" date="2019" name="bioRxiv">
        <title>The Genome of the Zebra Mussel, Dreissena polymorpha: A Resource for Invasive Species Research.</title>
        <authorList>
            <person name="McCartney M.A."/>
            <person name="Auch B."/>
            <person name="Kono T."/>
            <person name="Mallez S."/>
            <person name="Zhang Y."/>
            <person name="Obille A."/>
            <person name="Becker A."/>
            <person name="Abrahante J.E."/>
            <person name="Garbe J."/>
            <person name="Badalamenti J.P."/>
            <person name="Herman A."/>
            <person name="Mangelson H."/>
            <person name="Liachko I."/>
            <person name="Sullivan S."/>
            <person name="Sone E.D."/>
            <person name="Koren S."/>
            <person name="Silverstein K.A.T."/>
            <person name="Beckman K.B."/>
            <person name="Gohl D.M."/>
        </authorList>
    </citation>
    <scope>NUCLEOTIDE SEQUENCE</scope>
    <source>
        <strain evidence="1">Duluth1</strain>
        <tissue evidence="1">Whole animal</tissue>
    </source>
</reference>
<gene>
    <name evidence="1" type="ORF">DPMN_091368</name>
</gene>
<sequence length="192" mass="21846">MARQTRVRSKYQIFQGSSANSVGGDTKPPFLRKICLISSLPALLSIHPSHYKLQLLNVQYSNQQPTYEKLYKEKEEQVPWKQHLAKALGDQSSVLMKLATTMESLRVSMLRKFGRQRKILRASMLLINSSIEEWLKINKELMTIAHQPNQEMEAEESANNDNKERMGLLPAMLSSITLQTKCQPKTNASKGS</sequence>
<comment type="caution">
    <text evidence="1">The sequence shown here is derived from an EMBL/GenBank/DDBJ whole genome shotgun (WGS) entry which is preliminary data.</text>
</comment>
<name>A0A9D4QZW9_DREPO</name>